<dbReference type="AlphaFoldDB" id="A0A941GW39"/>
<dbReference type="Pfam" id="PF14105">
    <property type="entry name" value="DUF4278"/>
    <property type="match status" value="1"/>
</dbReference>
<dbReference type="EMBL" id="JADQBC010000084">
    <property type="protein sequence ID" value="MBR8828720.1"/>
    <property type="molecule type" value="Genomic_DNA"/>
</dbReference>
<dbReference type="Proteomes" id="UP000767446">
    <property type="component" value="Unassembled WGS sequence"/>
</dbReference>
<name>A0A941GW39_9CHRO</name>
<protein>
    <submittedName>
        <fullName evidence="1">DUF4278 domain-containing protein</fullName>
    </submittedName>
</protein>
<comment type="caution">
    <text evidence="1">The sequence shown here is derived from an EMBL/GenBank/DDBJ whole genome shotgun (WGS) entry which is preliminary data.</text>
</comment>
<accession>A0A941GW39</accession>
<evidence type="ECO:0000313" key="2">
    <source>
        <dbReference type="Proteomes" id="UP000767446"/>
    </source>
</evidence>
<organism evidence="1 2">
    <name type="scientific">Gomphosphaeria aponina SAG 52.96 = DSM 107014</name>
    <dbReference type="NCBI Taxonomy" id="1521640"/>
    <lineage>
        <taxon>Bacteria</taxon>
        <taxon>Bacillati</taxon>
        <taxon>Cyanobacteriota</taxon>
        <taxon>Cyanophyceae</taxon>
        <taxon>Oscillatoriophycideae</taxon>
        <taxon>Chroococcales</taxon>
        <taxon>Gomphosphaeriaceae</taxon>
        <taxon>Gomphosphaeria</taxon>
    </lineage>
</organism>
<evidence type="ECO:0000313" key="1">
    <source>
        <dbReference type="EMBL" id="MBR8828720.1"/>
    </source>
</evidence>
<dbReference type="InterPro" id="IPR025458">
    <property type="entry name" value="DUF4278"/>
</dbReference>
<gene>
    <name evidence="1" type="ORF">DSM107014_12610</name>
</gene>
<proteinExistence type="predicted"/>
<sequence length="137" mass="16183">MKLSYRGVPYATESLKLEINEGEIVGKYRGQNWRYHYPRHIPQLKPKIYMQYRGVAYSTCPLPKTAITQLLVQEITEKTCPLPIIKRCKEQENSAQIHWDNIRRNLERRLEVAKAKGDEHLIQMLEQESKQLSLNFN</sequence>
<reference evidence="1" key="1">
    <citation type="submission" date="2021-02" db="EMBL/GenBank/DDBJ databases">
        <title>Metagenome analyses of Stigonema ocellatum DSM 106950, Chlorogloea purpurea SAG 13.99 and Gomphosphaeria aponina DSM 107014.</title>
        <authorList>
            <person name="Marter P."/>
            <person name="Huang S."/>
        </authorList>
    </citation>
    <scope>NUCLEOTIDE SEQUENCE</scope>
    <source>
        <strain evidence="1">JP213</strain>
    </source>
</reference>